<dbReference type="InterPro" id="IPR049945">
    <property type="entry name" value="AAA_22"/>
</dbReference>
<gene>
    <name evidence="2" type="ORF">UFOPK3772_02338</name>
</gene>
<dbReference type="GO" id="GO:0016887">
    <property type="term" value="F:ATP hydrolysis activity"/>
    <property type="evidence" value="ECO:0007669"/>
    <property type="project" value="InterPro"/>
</dbReference>
<organism evidence="2">
    <name type="scientific">freshwater metagenome</name>
    <dbReference type="NCBI Taxonomy" id="449393"/>
    <lineage>
        <taxon>unclassified sequences</taxon>
        <taxon>metagenomes</taxon>
        <taxon>ecological metagenomes</taxon>
    </lineage>
</organism>
<dbReference type="SUPFAM" id="SSF52540">
    <property type="entry name" value="P-loop containing nucleoside triphosphate hydrolases"/>
    <property type="match status" value="1"/>
</dbReference>
<accession>A0A6J7L537</accession>
<feature type="domain" description="ORC1/DEAH AAA+ ATPase" evidence="1">
    <location>
        <begin position="137"/>
        <end position="285"/>
    </location>
</feature>
<protein>
    <submittedName>
        <fullName evidence="2">Unannotated protein</fullName>
    </submittedName>
</protein>
<sequence length="797" mass="87905">MVGTPIDRSLVPGLGTRATRYSIIVAHQRRSPGELLAIAKLADPGGAHIVLANWLMTPEDRRMALKQSRETKVTALVIDAAACGYVAARAPRSFATLQEISLPYAVFSHYSPNVAGDVPDEVFVGRSEQIAEIASPTGSLYVYGGRQLGKSAVLRKVQRDFDNGQDRIAIYVDLKATGVGEYMEPEHLWSVLLDELRSRNVMPNSAKTAKPENVVRAVRDWLNEEPARRMLLLLDEADAFLEGENAERHIKGRTVRFPNILPLKDLMDSSNRRFKVVFAGLHQVQRFSSISNTPLAHGGRDIAIGPLEQGAALRLVEDPLRHLGYRLESPELAWRLLATTNYQPGLVQIVCDQLIKDLHRAPLAAEAPPVVVRAGDVQAVLENRGVRDQIATRFRLTISLEDRYKVIALVLAHHSLVDDFTRDYSQEFLVGECASFWPEGFSSMDSRTFVRYLEEMEGLGVLLTRDGRTKIRSVNVIRMLGTPEAIENELMEGNFALPQQYNPRFTRRHLAGLTPESHSPLTEDQLATLLPMNPPPEGQVSIVVGCDLTNIERVVPALHAVAHERAIEIRTVAADGVDAALSDRQRSPLIVDAVTLEDSDYFNDITKRLLRQAQAVNQRSIVVVGASLASSVSEMNLPGIPRLRVEPLGLWTSESLRSWVELPFESKADRARVIDVTGGWPSLVEPLIAEMRKGESLTSAINNLEAALVAPTKEKSLLSRVLLVQEPAGRVLRTWATWVDVGAPGEVHEVAEVAELSLPDTQKVIDSWTNLGLIADTAEGPVLNSLFHRLGLRLASA</sequence>
<dbReference type="Gene3D" id="3.40.50.300">
    <property type="entry name" value="P-loop containing nucleotide triphosphate hydrolases"/>
    <property type="match status" value="1"/>
</dbReference>
<evidence type="ECO:0000313" key="2">
    <source>
        <dbReference type="EMBL" id="CAB4963015.1"/>
    </source>
</evidence>
<dbReference type="InterPro" id="IPR027417">
    <property type="entry name" value="P-loop_NTPase"/>
</dbReference>
<dbReference type="Pfam" id="PF13401">
    <property type="entry name" value="AAA_22"/>
    <property type="match status" value="1"/>
</dbReference>
<reference evidence="2" key="1">
    <citation type="submission" date="2020-05" db="EMBL/GenBank/DDBJ databases">
        <authorList>
            <person name="Chiriac C."/>
            <person name="Salcher M."/>
            <person name="Ghai R."/>
            <person name="Kavagutti S V."/>
        </authorList>
    </citation>
    <scope>NUCLEOTIDE SEQUENCE</scope>
</reference>
<dbReference type="AlphaFoldDB" id="A0A6J7L537"/>
<evidence type="ECO:0000259" key="1">
    <source>
        <dbReference type="Pfam" id="PF13401"/>
    </source>
</evidence>
<dbReference type="EMBL" id="CAFBNE010000086">
    <property type="protein sequence ID" value="CAB4963015.1"/>
    <property type="molecule type" value="Genomic_DNA"/>
</dbReference>
<proteinExistence type="predicted"/>
<name>A0A6J7L537_9ZZZZ</name>